<dbReference type="PROSITE" id="PS50011">
    <property type="entry name" value="PROTEIN_KINASE_DOM"/>
    <property type="match status" value="1"/>
</dbReference>
<dbReference type="Pfam" id="PF00069">
    <property type="entry name" value="Pkinase"/>
    <property type="match status" value="1"/>
</dbReference>
<evidence type="ECO:0000256" key="2">
    <source>
        <dbReference type="ARBA" id="ARBA00022741"/>
    </source>
</evidence>
<dbReference type="RefSeq" id="WP_123170657.1">
    <property type="nucleotide sequence ID" value="NZ_QKOD01000026.1"/>
</dbReference>
<dbReference type="SMART" id="SM00220">
    <property type="entry name" value="S_TKc"/>
    <property type="match status" value="1"/>
</dbReference>
<evidence type="ECO:0000256" key="1">
    <source>
        <dbReference type="ARBA" id="ARBA00022679"/>
    </source>
</evidence>
<dbReference type="CDD" id="cd14014">
    <property type="entry name" value="STKc_PknB_like"/>
    <property type="match status" value="1"/>
</dbReference>
<comment type="caution">
    <text evidence="6">The sequence shown here is derived from an EMBL/GenBank/DDBJ whole genome shotgun (WGS) entry which is preliminary data.</text>
</comment>
<proteinExistence type="predicted"/>
<dbReference type="Gene3D" id="1.10.510.10">
    <property type="entry name" value="Transferase(Phosphotransferase) domain 1"/>
    <property type="match status" value="1"/>
</dbReference>
<dbReference type="AlphaFoldDB" id="A0A3M9WZM6"/>
<name>A0A3M9WZM6_9HYPH</name>
<sequence>MMQSLKVVRPIGFGGFGNVDLVTDQLGNQYARKTFSQNQPLDAALLQNVLKRFAREVRIQGGISHPNIVRIIASDLTSYPPAYLMPLALSSLAEDLEKDRTLNGSFLACFSDIVAGLEELHSMQIYHRDLKPQNVLRFPNPVRDFYSISDFGLISIKESRLSALTKTGMRKGSDYYTAPEIAKDMKLASIYSDIYSLGCILHDMVGTEDRVPCNEIREPGVFSAILLGCTRKDPLQRFKSVRSVLDAILSLDFAAPAPSSAESVNFVGILEGAQRPQPEFWERLAEFLEHEADVADRAAICGRLSNDRIQALCDDAPASANRISIAFSNWIRATSFSFDLCDALANRLEEFFHRTEFEAKVECLMAMLELGTSHNRWFVERKFANLCSPNMDENLAKRLGVQFRIGGPDVCRMISHLESSIGVSRNTLHPALVKTLGEIC</sequence>
<organism evidence="6 7">
    <name type="scientific">Mesorhizobium japonicum</name>
    <dbReference type="NCBI Taxonomy" id="2066070"/>
    <lineage>
        <taxon>Bacteria</taxon>
        <taxon>Pseudomonadati</taxon>
        <taxon>Pseudomonadota</taxon>
        <taxon>Alphaproteobacteria</taxon>
        <taxon>Hyphomicrobiales</taxon>
        <taxon>Phyllobacteriaceae</taxon>
        <taxon>Mesorhizobium</taxon>
    </lineage>
</organism>
<dbReference type="PANTHER" id="PTHR43289">
    <property type="entry name" value="MITOGEN-ACTIVATED PROTEIN KINASE KINASE KINASE 20-RELATED"/>
    <property type="match status" value="1"/>
</dbReference>
<dbReference type="GO" id="GO:0005524">
    <property type="term" value="F:ATP binding"/>
    <property type="evidence" value="ECO:0007669"/>
    <property type="project" value="UniProtKB-KW"/>
</dbReference>
<keyword evidence="1" id="KW-0808">Transferase</keyword>
<evidence type="ECO:0000259" key="5">
    <source>
        <dbReference type="PROSITE" id="PS50011"/>
    </source>
</evidence>
<dbReference type="GO" id="GO:0004674">
    <property type="term" value="F:protein serine/threonine kinase activity"/>
    <property type="evidence" value="ECO:0007669"/>
    <property type="project" value="TreeGrafter"/>
</dbReference>
<dbReference type="InterPro" id="IPR011009">
    <property type="entry name" value="Kinase-like_dom_sf"/>
</dbReference>
<evidence type="ECO:0000313" key="6">
    <source>
        <dbReference type="EMBL" id="RNJ41101.1"/>
    </source>
</evidence>
<dbReference type="SUPFAM" id="SSF56112">
    <property type="entry name" value="Protein kinase-like (PK-like)"/>
    <property type="match status" value="1"/>
</dbReference>
<dbReference type="Gene3D" id="3.30.200.20">
    <property type="entry name" value="Phosphorylase Kinase, domain 1"/>
    <property type="match status" value="1"/>
</dbReference>
<evidence type="ECO:0000313" key="7">
    <source>
        <dbReference type="Proteomes" id="UP000275436"/>
    </source>
</evidence>
<gene>
    <name evidence="6" type="ORF">DNR46_36095</name>
</gene>
<accession>A0A3M9WZM6</accession>
<protein>
    <recommendedName>
        <fullName evidence="5">Protein kinase domain-containing protein</fullName>
    </recommendedName>
</protein>
<dbReference type="EMBL" id="QKOD01000026">
    <property type="protein sequence ID" value="RNJ41101.1"/>
    <property type="molecule type" value="Genomic_DNA"/>
</dbReference>
<keyword evidence="3" id="KW-0418">Kinase</keyword>
<evidence type="ECO:0000256" key="3">
    <source>
        <dbReference type="ARBA" id="ARBA00022777"/>
    </source>
</evidence>
<feature type="domain" description="Protein kinase" evidence="5">
    <location>
        <begin position="5"/>
        <end position="293"/>
    </location>
</feature>
<keyword evidence="4" id="KW-0067">ATP-binding</keyword>
<keyword evidence="2" id="KW-0547">Nucleotide-binding</keyword>
<evidence type="ECO:0000256" key="4">
    <source>
        <dbReference type="ARBA" id="ARBA00022840"/>
    </source>
</evidence>
<dbReference type="PANTHER" id="PTHR43289:SF33">
    <property type="entry name" value="SERINE_THREONINE KINASE 31"/>
    <property type="match status" value="1"/>
</dbReference>
<dbReference type="Proteomes" id="UP000275436">
    <property type="component" value="Unassembled WGS sequence"/>
</dbReference>
<reference evidence="6 7" key="1">
    <citation type="journal article" date="2018" name="Mol. Plant Microbe Interact.">
        <title>Taxonomically Different Co-Microsymbionts of a Relict Legume, Oxytropis popoviana, Have Complementary Sets of Symbiotic Genes and Together Increase the Efficiency of Plant Nodulation.</title>
        <authorList>
            <person name="Safronova V."/>
            <person name="Belimov A."/>
            <person name="Sazanova A."/>
            <person name="Chirak E."/>
            <person name="Verkhozina A."/>
            <person name="Kuznetsova I."/>
            <person name="Andronov E."/>
            <person name="Puhalsky J."/>
            <person name="Tikhonovich I."/>
        </authorList>
    </citation>
    <scope>NUCLEOTIDE SEQUENCE [LARGE SCALE GENOMIC DNA]</scope>
    <source>
        <strain evidence="6 7">Opo-235</strain>
    </source>
</reference>
<dbReference type="InterPro" id="IPR000719">
    <property type="entry name" value="Prot_kinase_dom"/>
</dbReference>